<sequence>MRSTTGAELLCQQLIDAEFGKTGRRSFFEYRETGLSRLTDGEYRAQVMRATDVMESTGWHYHECDLQFVYVLNGWVDLEFEGGRTERASAGAALSIPPGMVHNEIRCSSDFEALEVVAPAELGTVPCDPPK</sequence>
<feature type="domain" description="Cupin type-2" evidence="1">
    <location>
        <begin position="55"/>
        <end position="108"/>
    </location>
</feature>
<evidence type="ECO:0000313" key="2">
    <source>
        <dbReference type="EMBL" id="SUZ75981.1"/>
    </source>
</evidence>
<dbReference type="InterPro" id="IPR011051">
    <property type="entry name" value="RmlC_Cupin_sf"/>
</dbReference>
<dbReference type="Pfam" id="PF07883">
    <property type="entry name" value="Cupin_2"/>
    <property type="match status" value="1"/>
</dbReference>
<dbReference type="EMBL" id="UINC01001261">
    <property type="protein sequence ID" value="SUZ75981.1"/>
    <property type="molecule type" value="Genomic_DNA"/>
</dbReference>
<name>A0A381Q9I3_9ZZZZ</name>
<dbReference type="AlphaFoldDB" id="A0A381Q9I3"/>
<dbReference type="CDD" id="cd06980">
    <property type="entry name" value="cupin_bxe_c0505"/>
    <property type="match status" value="1"/>
</dbReference>
<reference evidence="2" key="1">
    <citation type="submission" date="2018-05" db="EMBL/GenBank/DDBJ databases">
        <authorList>
            <person name="Lanie J.A."/>
            <person name="Ng W.-L."/>
            <person name="Kazmierczak K.M."/>
            <person name="Andrzejewski T.M."/>
            <person name="Davidsen T.M."/>
            <person name="Wayne K.J."/>
            <person name="Tettelin H."/>
            <person name="Glass J.I."/>
            <person name="Rusch D."/>
            <person name="Podicherti R."/>
            <person name="Tsui H.-C.T."/>
            <person name="Winkler M.E."/>
        </authorList>
    </citation>
    <scope>NUCLEOTIDE SEQUENCE</scope>
</reference>
<accession>A0A381Q9I3</accession>
<dbReference type="InterPro" id="IPR014710">
    <property type="entry name" value="RmlC-like_jellyroll"/>
</dbReference>
<gene>
    <name evidence="2" type="ORF">METZ01_LOCUS28835</name>
</gene>
<proteinExistence type="predicted"/>
<organism evidence="2">
    <name type="scientific">marine metagenome</name>
    <dbReference type="NCBI Taxonomy" id="408172"/>
    <lineage>
        <taxon>unclassified sequences</taxon>
        <taxon>metagenomes</taxon>
        <taxon>ecological metagenomes</taxon>
    </lineage>
</organism>
<dbReference type="InterPro" id="IPR013096">
    <property type="entry name" value="Cupin_2"/>
</dbReference>
<evidence type="ECO:0000259" key="1">
    <source>
        <dbReference type="Pfam" id="PF07883"/>
    </source>
</evidence>
<dbReference type="SUPFAM" id="SSF51182">
    <property type="entry name" value="RmlC-like cupins"/>
    <property type="match status" value="1"/>
</dbReference>
<dbReference type="Gene3D" id="2.60.120.10">
    <property type="entry name" value="Jelly Rolls"/>
    <property type="match status" value="1"/>
</dbReference>
<protein>
    <recommendedName>
        <fullName evidence="1">Cupin type-2 domain-containing protein</fullName>
    </recommendedName>
</protein>